<dbReference type="SUPFAM" id="SSF56112">
    <property type="entry name" value="Protein kinase-like (PK-like)"/>
    <property type="match status" value="1"/>
</dbReference>
<dbReference type="EMBL" id="KI288162">
    <property type="protein sequence ID" value="ESA09379.1"/>
    <property type="molecule type" value="Genomic_DNA"/>
</dbReference>
<sequence>MSSQNKDIEYIFCKLYLICRLINLTSGSKEIDDFIEKRQLEIKDHNDIFNEIKATNKNGSIYITAYTALWKNGPLYWNIQEKTYMRDSNIKVALKCFHNLQSPIEFIINEVKKYSTDSEKFQVLYGISQNPCTYDYILIFNWTSGNEKIDGFIQEMQLKVNNYRDALFEWIPYNQFDQIRKTGEHGLMTTVYSAIWRNGPSYKNIRNSSKEVALKYLHNSQIPIEFVINEAKKYLTKNSIKDDKSFVLYGISQNPDTNDYILVFNWTSGNEKIDDFIQEMQLKTNKYRDVLFEWIPYDQFDQIKKIDKTDPITTIYSAVWRNGPSYTNGWWDKYYIRDQNRKVSLKILHNLQNNVEFVIYKAKKYITKNSVKDGFPVLYGISQSSDTNDYILVFNWTSGNGKIDDLIQERQLKINKHKDVVFEWISYNQFNEIKETGKNNSMTVYTAIWQDGPLYYQHDKYTRDTNKEVSLKFLHNSQNSIEFVKKYSTKNDEFLVLYGISQDPDTNSYILVQNNPINLRNWISGNEKIDNFIQERQLKVKYYKDVVFEWIPYNQFDQIKKIDKNDLLTVYSAIWRDEFVINEVKKYSTKNDKFHVLYGISQNPDTNSYILVQNNPINLRNWISGNEKIDNFIQERQLKVKDYKDVVFEWIPYNQFDQIKKIGKNDLLTVYSAMWRDGPLCKKDWWSKYCTRDSNKEVALKLLHNSQDSIELINEVKKYSTKNNEFLVLYGVSQNPDTKNFILVQNNPINLRNWISGNEKIDNFIQERQLKVKYYKDVVSEWIPYNQFDQIKKIGKNSLMTVYSAIWKDGPLYYQYNKYTRDSNREVTLKVLHNSQNSIEFVINKVKKYSTRNEEYMVLHGISQSSDTNDYILVFKWISEDEKIDYLIQERQLKINKHKNVVFEWIPYSQFDQIKKVYKNNIMTVYSALWKDGPLYKKYNWSNYRTRDSNKEVALKFFHNSQNSIEFVINEVKKYSTKNVKFQVLYGISQNPDTNDYILVFNWTSGNEKIDNFIQERQLKINDYNDVVFEWIPYNQFNKIEEIGKNNSITVYSATWKDSPLYKKYNWSENYARESSNKVVLKFLNNSQNSIEFVINEVKKYQTENHAFLTFGNEKIDNFIQERQFAIKNYNNVVFEWIPYNQFDQIKEIYKNILITVFSATWRGGPLYKKYNWSKFYTRDSNKEVVLKFLNNSQNSIEFVINEVKKYSTKNDKFLVLYEITQNPDTNDYILVLNQTSGNEKIDKFVQERQLTIKYHKYVAFEWIPCNYFDQIKEIYKNGLITVYSAIWRGGPLYKMYKWSENYIRNSNKEVTLKLLHNSQNSIEFVINEVKKYSTKFDEFLVLYGISQNPDTKNYILIFNNILLENYCAKCNKIYTNIQYNWCKLCNFMSWKSGNNRIDNLIQLLKINEPSDTRFEWIPYDQFNKIRTIGKGHFVTAYSATWKYKVTLLCFSDLQRFLDKPQIDGLSQNSDKDYILVLQTEVSREYGKVFCKNCGGKFTHIGYMWCKPCQINKSTKWTNGNEKLVISLIQEMQLRINSCFNIVFEWIPYDQFNYIKEIGKGGFSTVYSAIWKDGPLKYNVEEKIYTRVSNKKIALKCLNNSQNLTDKFLNEVKEYSINKKSDILYVYGISQNPNTKDLIIVLEYAEGGSLKGIHQNQKVHHDLHPGNILFLTKSLNTFNRKSLFISDMGLCEDVNNVSEVKSYGIIPYMAPEVLKYEAYTQAADIYSFDICKGIRPEINELKAPKCYIELMKRCWNSNPDNRPNATKIHELIESFYDSYNSYKNDESNAIKIKKQFIEAEIYRKSCLSTFKKNKQHPQAIYTSQLVPNYFMKELLKSEYLSCAISD</sequence>
<comment type="catalytic activity">
    <reaction evidence="7">
        <text>L-threonyl-[protein] + ATP = O-phospho-L-threonyl-[protein] + ADP + H(+)</text>
        <dbReference type="Rhea" id="RHEA:46608"/>
        <dbReference type="Rhea" id="RHEA-COMP:11060"/>
        <dbReference type="Rhea" id="RHEA-COMP:11605"/>
        <dbReference type="ChEBI" id="CHEBI:15378"/>
        <dbReference type="ChEBI" id="CHEBI:30013"/>
        <dbReference type="ChEBI" id="CHEBI:30616"/>
        <dbReference type="ChEBI" id="CHEBI:61977"/>
        <dbReference type="ChEBI" id="CHEBI:456216"/>
        <dbReference type="EC" id="2.7.11.1"/>
    </reaction>
</comment>
<comment type="catalytic activity">
    <reaction evidence="8">
        <text>L-seryl-[protein] + ATP = O-phospho-L-seryl-[protein] + ADP + H(+)</text>
        <dbReference type="Rhea" id="RHEA:17989"/>
        <dbReference type="Rhea" id="RHEA-COMP:9863"/>
        <dbReference type="Rhea" id="RHEA-COMP:11604"/>
        <dbReference type="ChEBI" id="CHEBI:15378"/>
        <dbReference type="ChEBI" id="CHEBI:29999"/>
        <dbReference type="ChEBI" id="CHEBI:30616"/>
        <dbReference type="ChEBI" id="CHEBI:83421"/>
        <dbReference type="ChEBI" id="CHEBI:456216"/>
        <dbReference type="EC" id="2.7.11.1"/>
    </reaction>
</comment>
<keyword evidence="6" id="KW-0067">ATP-binding</keyword>
<evidence type="ECO:0000256" key="8">
    <source>
        <dbReference type="ARBA" id="ARBA00048679"/>
    </source>
</evidence>
<dbReference type="GO" id="GO:0005524">
    <property type="term" value="F:ATP binding"/>
    <property type="evidence" value="ECO:0007669"/>
    <property type="project" value="UniProtKB-KW"/>
</dbReference>
<dbReference type="InterPro" id="IPR051681">
    <property type="entry name" value="Ser/Thr_Kinases-Pseudokinases"/>
</dbReference>
<dbReference type="GO" id="GO:0004674">
    <property type="term" value="F:protein serine/threonine kinase activity"/>
    <property type="evidence" value="ECO:0007669"/>
    <property type="project" value="UniProtKB-KW"/>
</dbReference>
<dbReference type="eggNOG" id="KOG0192">
    <property type="taxonomic scope" value="Eukaryota"/>
</dbReference>
<dbReference type="InterPro" id="IPR011009">
    <property type="entry name" value="Kinase-like_dom_sf"/>
</dbReference>
<evidence type="ECO:0000256" key="7">
    <source>
        <dbReference type="ARBA" id="ARBA00047899"/>
    </source>
</evidence>
<gene>
    <name evidence="10" type="ORF">GLOINDRAFT_3460</name>
</gene>
<dbReference type="Pfam" id="PF00069">
    <property type="entry name" value="Pkinase"/>
    <property type="match status" value="1"/>
</dbReference>
<dbReference type="PROSITE" id="PS50011">
    <property type="entry name" value="PROTEIN_KINASE_DOM"/>
    <property type="match status" value="1"/>
</dbReference>
<dbReference type="PANTHER" id="PTHR44329">
    <property type="entry name" value="SERINE/THREONINE-PROTEIN KINASE TNNI3K-RELATED"/>
    <property type="match status" value="1"/>
</dbReference>
<keyword evidence="5" id="KW-0418">Kinase</keyword>
<dbReference type="HOGENOM" id="CLU_000288_7_8_1"/>
<evidence type="ECO:0000259" key="9">
    <source>
        <dbReference type="PROSITE" id="PS50011"/>
    </source>
</evidence>
<evidence type="ECO:0000313" key="10">
    <source>
        <dbReference type="EMBL" id="ESA09379.1"/>
    </source>
</evidence>
<evidence type="ECO:0000256" key="5">
    <source>
        <dbReference type="ARBA" id="ARBA00022777"/>
    </source>
</evidence>
<evidence type="ECO:0000256" key="6">
    <source>
        <dbReference type="ARBA" id="ARBA00022840"/>
    </source>
</evidence>
<dbReference type="InterPro" id="IPR000719">
    <property type="entry name" value="Prot_kinase_dom"/>
</dbReference>
<organism evidence="10">
    <name type="scientific">Rhizophagus irregularis (strain DAOM 181602 / DAOM 197198 / MUCL 43194)</name>
    <name type="common">Arbuscular mycorrhizal fungus</name>
    <name type="synonym">Glomus intraradices</name>
    <dbReference type="NCBI Taxonomy" id="747089"/>
    <lineage>
        <taxon>Eukaryota</taxon>
        <taxon>Fungi</taxon>
        <taxon>Fungi incertae sedis</taxon>
        <taxon>Mucoromycota</taxon>
        <taxon>Glomeromycotina</taxon>
        <taxon>Glomeromycetes</taxon>
        <taxon>Glomerales</taxon>
        <taxon>Glomeraceae</taxon>
        <taxon>Rhizophagus</taxon>
    </lineage>
</organism>
<evidence type="ECO:0000256" key="1">
    <source>
        <dbReference type="ARBA" id="ARBA00012513"/>
    </source>
</evidence>
<keyword evidence="3" id="KW-0808">Transferase</keyword>
<dbReference type="EC" id="2.7.11.1" evidence="1"/>
<feature type="domain" description="Protein kinase" evidence="9">
    <location>
        <begin position="1552"/>
        <end position="1772"/>
    </location>
</feature>
<evidence type="ECO:0000256" key="2">
    <source>
        <dbReference type="ARBA" id="ARBA00022527"/>
    </source>
</evidence>
<protein>
    <recommendedName>
        <fullName evidence="1">non-specific serine/threonine protein kinase</fullName>
        <ecNumber evidence="1">2.7.11.1</ecNumber>
    </recommendedName>
</protein>
<evidence type="ECO:0000256" key="3">
    <source>
        <dbReference type="ARBA" id="ARBA00022679"/>
    </source>
</evidence>
<keyword evidence="4" id="KW-0547">Nucleotide-binding</keyword>
<evidence type="ECO:0000256" key="4">
    <source>
        <dbReference type="ARBA" id="ARBA00022741"/>
    </source>
</evidence>
<accession>U9TMF1</accession>
<dbReference type="Gene3D" id="1.10.510.10">
    <property type="entry name" value="Transferase(Phosphotransferase) domain 1"/>
    <property type="match status" value="2"/>
</dbReference>
<reference evidence="10" key="1">
    <citation type="submission" date="2013-07" db="EMBL/GenBank/DDBJ databases">
        <title>The genome of an arbuscular mycorrhizal fungus provides insights into the evolution of the oldest plant symbiosis.</title>
        <authorList>
            <consortium name="DOE Joint Genome Institute"/>
            <person name="Tisserant E."/>
            <person name="Malbreil M."/>
            <person name="Kuo A."/>
            <person name="Kohler A."/>
            <person name="Symeonidi A."/>
            <person name="Balestrini R."/>
            <person name="Charron P."/>
            <person name="Duensing N."/>
            <person name="Frei-dit-Frey N."/>
            <person name="Gianinazzi-Pearson V."/>
            <person name="Gilbert B."/>
            <person name="Handa Y."/>
            <person name="Hijri M."/>
            <person name="Kaul R."/>
            <person name="Kawaguchi M."/>
            <person name="Krajinski F."/>
            <person name="Lammers P."/>
            <person name="Lapierre D."/>
            <person name="Masclaux F.G."/>
            <person name="Murat C."/>
            <person name="Morin E."/>
            <person name="Ndikumana S."/>
            <person name="Pagni M."/>
            <person name="Petitpierre D."/>
            <person name="Requena N."/>
            <person name="Rosikiewicz P."/>
            <person name="Riley R."/>
            <person name="Saito K."/>
            <person name="San Clemente H."/>
            <person name="Shapiro H."/>
            <person name="van Tuinen D."/>
            <person name="Becard G."/>
            <person name="Bonfante P."/>
            <person name="Paszkowski U."/>
            <person name="Shachar-Hill Y."/>
            <person name="Young J.P."/>
            <person name="Sanders I.R."/>
            <person name="Henrissat B."/>
            <person name="Rensing S.A."/>
            <person name="Grigoriev I.V."/>
            <person name="Corradi N."/>
            <person name="Roux C."/>
            <person name="Martin F."/>
        </authorList>
    </citation>
    <scope>NUCLEOTIDE SEQUENCE</scope>
    <source>
        <strain evidence="10">DAOM 197198</strain>
    </source>
</reference>
<proteinExistence type="predicted"/>
<name>U9TMF1_RHIID</name>
<dbReference type="PANTHER" id="PTHR44329:SF285">
    <property type="entry name" value="V-MOS MOLONEY MURINE SARCOMA VIRAL ONCO HOMOLOG"/>
    <property type="match status" value="1"/>
</dbReference>
<keyword evidence="2" id="KW-0723">Serine/threonine-protein kinase</keyword>
<dbReference type="VEuPathDB" id="FungiDB:RhiirFUN_000181"/>